<evidence type="ECO:0000256" key="2">
    <source>
        <dbReference type="SAM" id="Phobius"/>
    </source>
</evidence>
<dbReference type="InterPro" id="IPR002035">
    <property type="entry name" value="VWF_A"/>
</dbReference>
<dbReference type="Pfam" id="PF19403">
    <property type="entry name" value="SpaA_2"/>
    <property type="match status" value="1"/>
</dbReference>
<protein>
    <recommendedName>
        <fullName evidence="3">VWFA domain-containing protein</fullName>
    </recommendedName>
</protein>
<feature type="region of interest" description="Disordered" evidence="1">
    <location>
        <begin position="678"/>
        <end position="698"/>
    </location>
</feature>
<keyword evidence="2" id="KW-0472">Membrane</keyword>
<name>A0A543AWX0_9ACTN</name>
<keyword evidence="5" id="KW-1185">Reference proteome</keyword>
<organism evidence="4 5">
    <name type="scientific">Stackebrandtia endophytica</name>
    <dbReference type="NCBI Taxonomy" id="1496996"/>
    <lineage>
        <taxon>Bacteria</taxon>
        <taxon>Bacillati</taxon>
        <taxon>Actinomycetota</taxon>
        <taxon>Actinomycetes</taxon>
        <taxon>Glycomycetales</taxon>
        <taxon>Glycomycetaceae</taxon>
        <taxon>Stackebrandtia</taxon>
    </lineage>
</organism>
<gene>
    <name evidence="4" type="ORF">FB566_2610</name>
</gene>
<keyword evidence="2" id="KW-0812">Transmembrane</keyword>
<keyword evidence="2" id="KW-1133">Transmembrane helix</keyword>
<dbReference type="SMART" id="SM00327">
    <property type="entry name" value="VWA"/>
    <property type="match status" value="1"/>
</dbReference>
<accession>A0A543AWX0</accession>
<dbReference type="InParanoid" id="A0A543AWX0"/>
<comment type="caution">
    <text evidence="4">The sequence shown here is derived from an EMBL/GenBank/DDBJ whole genome shotgun (WGS) entry which is preliminary data.</text>
</comment>
<sequence length="809" mass="83766">MASGGTMRRIRFKPLGGHALRYLTVTATVSVCLAVPGLATAAVPVIERVPAPTPDTSVITVKTGGDRTGPGTDGVAGLAGVTLALFDDEDASDPIGEDWAECVSDGDGDCSFVVPVTGADSGNLGRRFWVRQLAAPSGWVMNPQLRVGPGSGSNSIAADYQFETPPLVADETYYSTSDFMYSTSNSLLTSSLGIWQQTRANPPLPARCGIDVAVVLDLSASVGGQLPNLKRTADTLTDALTGTPSRMAVFSFSADSPSVGTQNHPEPLSVSTEADAAEFKAQYADWPLGAGTNWDQALWRVADADPVYDVAIVITDGNPTRYSTDPVAGDGSRTHFRDVEAGVFSANALKAEGTPIVAMGVGTGVSGVTGLNLAAISGPEKYDGTNVTTADYYQESSYKAAGQALRELVARQCEGTLSVIKQIVPSGNSGDDVSDSENAGAGWEFTGTSPQDIGGLPSTQTTTDDGTGSVNFDLTYPAGVTSAEVTVAEAQQDGHTLVTPDGANAVCTDLVTGAPVAIVNGGTTERPSFTVNVDSGAAISCLVYNRPLEAAEVTVDKVWLVDDTEYRHGDQPAGLDATLTLTGPGEAPASTQPWGTTRDGFTSGETTTVDERVEITDDTCRFVSSAVTEADGRPIDEALPYTATLSEGDNHYTVTNRIECGAQLTLVKQLDRGTGTADPTDWTLRAEGPQSISGTSGGATVTDVWVPVGEYRLSESDGPRGYRAGEWECSAANGTVPSPNDTVGLERGDRVECVITNVHVDDSGDGDGGPDGLPVTGDSVVLVAATGLLGAGLIAAGMVAILRLRRWNG</sequence>
<dbReference type="PROSITE" id="PS50234">
    <property type="entry name" value="VWFA"/>
    <property type="match status" value="1"/>
</dbReference>
<dbReference type="AlphaFoldDB" id="A0A543AWX0"/>
<evidence type="ECO:0000313" key="4">
    <source>
        <dbReference type="EMBL" id="TQL77064.1"/>
    </source>
</evidence>
<feature type="domain" description="VWFA" evidence="3">
    <location>
        <begin position="211"/>
        <end position="412"/>
    </location>
</feature>
<dbReference type="EMBL" id="VFOW01000001">
    <property type="protein sequence ID" value="TQL77064.1"/>
    <property type="molecule type" value="Genomic_DNA"/>
</dbReference>
<feature type="region of interest" description="Disordered" evidence="1">
    <location>
        <begin position="426"/>
        <end position="467"/>
    </location>
</feature>
<dbReference type="Proteomes" id="UP000317043">
    <property type="component" value="Unassembled WGS sequence"/>
</dbReference>
<evidence type="ECO:0000259" key="3">
    <source>
        <dbReference type="PROSITE" id="PS50234"/>
    </source>
</evidence>
<dbReference type="SUPFAM" id="SSF53300">
    <property type="entry name" value="vWA-like"/>
    <property type="match status" value="1"/>
</dbReference>
<feature type="transmembrane region" description="Helical" evidence="2">
    <location>
        <begin position="780"/>
        <end position="802"/>
    </location>
</feature>
<feature type="compositionally biased region" description="Polar residues" evidence="1">
    <location>
        <begin position="589"/>
        <end position="604"/>
    </location>
</feature>
<feature type="region of interest" description="Disordered" evidence="1">
    <location>
        <begin position="585"/>
        <end position="604"/>
    </location>
</feature>
<dbReference type="Gene3D" id="3.40.50.410">
    <property type="entry name" value="von Willebrand factor, type A domain"/>
    <property type="match status" value="1"/>
</dbReference>
<proteinExistence type="predicted"/>
<evidence type="ECO:0000313" key="5">
    <source>
        <dbReference type="Proteomes" id="UP000317043"/>
    </source>
</evidence>
<reference evidence="4 5" key="1">
    <citation type="submission" date="2019-06" db="EMBL/GenBank/DDBJ databases">
        <title>Sequencing the genomes of 1000 actinobacteria strains.</title>
        <authorList>
            <person name="Klenk H.-P."/>
        </authorList>
    </citation>
    <scope>NUCLEOTIDE SEQUENCE [LARGE SCALE GENOMIC DNA]</scope>
    <source>
        <strain evidence="4 5">DSM 45928</strain>
    </source>
</reference>
<dbReference type="InterPro" id="IPR036465">
    <property type="entry name" value="vWFA_dom_sf"/>
</dbReference>
<evidence type="ECO:0000256" key="1">
    <source>
        <dbReference type="SAM" id="MobiDB-lite"/>
    </source>
</evidence>
<dbReference type="InterPro" id="IPR045826">
    <property type="entry name" value="SpaA_PFL_dom_2"/>
</dbReference>
<feature type="compositionally biased region" description="Low complexity" evidence="1">
    <location>
        <begin position="458"/>
        <end position="467"/>
    </location>
</feature>
<dbReference type="CDD" id="cd00198">
    <property type="entry name" value="vWFA"/>
    <property type="match status" value="1"/>
</dbReference>